<evidence type="ECO:0000256" key="6">
    <source>
        <dbReference type="ARBA" id="ARBA00023242"/>
    </source>
</evidence>
<evidence type="ECO:0000313" key="11">
    <source>
        <dbReference type="EMBL" id="VDO52155.1"/>
    </source>
</evidence>
<keyword evidence="6" id="KW-0539">Nucleus</keyword>
<dbReference type="WBParaSite" id="HPLM_0001420401-mRNA-1">
    <property type="protein sequence ID" value="HPLM_0001420401-mRNA-1"/>
    <property type="gene ID" value="HPLM_0001420401"/>
</dbReference>
<evidence type="ECO:0000313" key="13">
    <source>
        <dbReference type="WBParaSite" id="HPLM_0001420401-mRNA-1"/>
    </source>
</evidence>
<dbReference type="SMART" id="SM00353">
    <property type="entry name" value="HLH"/>
    <property type="match status" value="1"/>
</dbReference>
<feature type="domain" description="PAS" evidence="9">
    <location>
        <begin position="334"/>
        <end position="383"/>
    </location>
</feature>
<dbReference type="InterPro" id="IPR036638">
    <property type="entry name" value="HLH_DNA-bd_sf"/>
</dbReference>
<dbReference type="GO" id="GO:0003677">
    <property type="term" value="F:DNA binding"/>
    <property type="evidence" value="ECO:0007669"/>
    <property type="project" value="UniProtKB-KW"/>
</dbReference>
<evidence type="ECO:0000313" key="12">
    <source>
        <dbReference type="Proteomes" id="UP000268014"/>
    </source>
</evidence>
<dbReference type="Pfam" id="PF00010">
    <property type="entry name" value="HLH"/>
    <property type="match status" value="1"/>
</dbReference>
<dbReference type="SMART" id="SM00091">
    <property type="entry name" value="PAS"/>
    <property type="match status" value="2"/>
</dbReference>
<keyword evidence="4" id="KW-0238">DNA-binding</keyword>
<evidence type="ECO:0000256" key="1">
    <source>
        <dbReference type="ARBA" id="ARBA00004123"/>
    </source>
</evidence>
<dbReference type="SUPFAM" id="SSF47459">
    <property type="entry name" value="HLH, helix-loop-helix DNA-binding domain"/>
    <property type="match status" value="1"/>
</dbReference>
<reference evidence="13" key="1">
    <citation type="submission" date="2017-02" db="UniProtKB">
        <authorList>
            <consortium name="WormBaseParasite"/>
        </authorList>
    </citation>
    <scope>IDENTIFICATION</scope>
</reference>
<dbReference type="STRING" id="6290.A0A0N4WRS3"/>
<dbReference type="Gene3D" id="3.30.450.20">
    <property type="entry name" value="PAS domain"/>
    <property type="match status" value="3"/>
</dbReference>
<dbReference type="PRINTS" id="PR00785">
    <property type="entry name" value="NCTRNSLOCATR"/>
</dbReference>
<dbReference type="OMA" id="QFEYVVA"/>
<proteinExistence type="predicted"/>
<dbReference type="InterPro" id="IPR000014">
    <property type="entry name" value="PAS"/>
</dbReference>
<keyword evidence="3" id="KW-0805">Transcription regulation</keyword>
<dbReference type="GO" id="GO:0046983">
    <property type="term" value="F:protein dimerization activity"/>
    <property type="evidence" value="ECO:0007669"/>
    <property type="project" value="InterPro"/>
</dbReference>
<dbReference type="PANTHER" id="PTHR23042">
    <property type="entry name" value="CIRCADIAN PROTEIN CLOCK/ARNT/BMAL/PAS"/>
    <property type="match status" value="1"/>
</dbReference>
<feature type="domain" description="BHLH" evidence="10">
    <location>
        <begin position="29"/>
        <end position="82"/>
    </location>
</feature>
<dbReference type="InterPro" id="IPR035965">
    <property type="entry name" value="PAS-like_dom_sf"/>
</dbReference>
<reference evidence="11 12" key="2">
    <citation type="submission" date="2018-11" db="EMBL/GenBank/DDBJ databases">
        <authorList>
            <consortium name="Pathogen Informatics"/>
        </authorList>
    </citation>
    <scope>NUCLEOTIDE SEQUENCE [LARGE SCALE GENOMIC DNA]</scope>
    <source>
        <strain evidence="11 12">MHpl1</strain>
    </source>
</reference>
<evidence type="ECO:0000256" key="8">
    <source>
        <dbReference type="SAM" id="MobiDB-lite"/>
    </source>
</evidence>
<comment type="subcellular location">
    <subcellularLocation>
        <location evidence="1">Nucleus</location>
    </subcellularLocation>
</comment>
<dbReference type="FunFam" id="4.10.280.10:FF:000011">
    <property type="entry name" value="Aryl hydrocarbon receptor nuclear translocator 2"/>
    <property type="match status" value="1"/>
</dbReference>
<dbReference type="InterPro" id="IPR013767">
    <property type="entry name" value="PAS_fold"/>
</dbReference>
<dbReference type="GO" id="GO:0045944">
    <property type="term" value="P:positive regulation of transcription by RNA polymerase II"/>
    <property type="evidence" value="ECO:0007669"/>
    <property type="project" value="UniProtKB-ARBA"/>
</dbReference>
<accession>A0A0N4WRS3</accession>
<sequence length="482" mass="54600">MDDDELGMSAGKYARLDGGDELNENKERYARENHSEIERRRRNKMTHYINELAEMVPQCAALGRKPDKLTILRMAVSHMKAIRGHNNQDESGYKPSFLSDQELKHLILEAANGFLFVVCCNTGRILYVADSITPVLNLKQDESGYKPSFLSDQELKHLILEAANGFLFVVCCNTGRILYVADSITPVLNLKQEDWMNHTINELIHPDDQDKIRDQLCGSEVAINKVLDLKTGTVKREGAASRVHMTCRRGFICRMRLGPLEPLHRLRNRRPLFQHGGHNYVVMHCTGYIKNTPPIGIDAPPSSCLVAIARLQVASMPLCDPAELTRISMRIADDGKMTFVDARVSQLLGLTPDQLVGRFWWQVVHPSDEQSLHEAFMAMMTRDQPIRLNCRIRSANDYRPCSISAYKFLNPFNDQFEFVVATHHILTGDEESWIPPSTEPGPAYAPPGTADYATQDWRPQQDASRDATTWNTWGQQSYPPHS</sequence>
<dbReference type="CDD" id="cd00130">
    <property type="entry name" value="PAS"/>
    <property type="match status" value="2"/>
</dbReference>
<name>A0A0N4WRS3_HAEPC</name>
<feature type="domain" description="PAS" evidence="9">
    <location>
        <begin position="152"/>
        <end position="230"/>
    </location>
</feature>
<evidence type="ECO:0000256" key="3">
    <source>
        <dbReference type="ARBA" id="ARBA00023015"/>
    </source>
</evidence>
<evidence type="ECO:0000256" key="5">
    <source>
        <dbReference type="ARBA" id="ARBA00023163"/>
    </source>
</evidence>
<evidence type="ECO:0000256" key="2">
    <source>
        <dbReference type="ARBA" id="ARBA00022737"/>
    </source>
</evidence>
<dbReference type="GO" id="GO:0005667">
    <property type="term" value="C:transcription regulator complex"/>
    <property type="evidence" value="ECO:0007669"/>
    <property type="project" value="InterPro"/>
</dbReference>
<dbReference type="Gene3D" id="4.10.280.10">
    <property type="entry name" value="Helix-loop-helix DNA-binding domain"/>
    <property type="match status" value="1"/>
</dbReference>
<organism evidence="13">
    <name type="scientific">Haemonchus placei</name>
    <name type="common">Barber's pole worm</name>
    <dbReference type="NCBI Taxonomy" id="6290"/>
    <lineage>
        <taxon>Eukaryota</taxon>
        <taxon>Metazoa</taxon>
        <taxon>Ecdysozoa</taxon>
        <taxon>Nematoda</taxon>
        <taxon>Chromadorea</taxon>
        <taxon>Rhabditida</taxon>
        <taxon>Rhabditina</taxon>
        <taxon>Rhabditomorpha</taxon>
        <taxon>Strongyloidea</taxon>
        <taxon>Trichostrongylidae</taxon>
        <taxon>Haemonchus</taxon>
    </lineage>
</organism>
<protein>
    <recommendedName>
        <fullName evidence="7">Aryl hydrocarbon receptor nuclear translocator homolog</fullName>
    </recommendedName>
</protein>
<dbReference type="OrthoDB" id="71302at2759"/>
<dbReference type="GO" id="GO:0005737">
    <property type="term" value="C:cytoplasm"/>
    <property type="evidence" value="ECO:0007669"/>
    <property type="project" value="InterPro"/>
</dbReference>
<dbReference type="InterPro" id="IPR001067">
    <property type="entry name" value="Nuc_translocat"/>
</dbReference>
<dbReference type="Pfam" id="PF00989">
    <property type="entry name" value="PAS"/>
    <property type="match status" value="1"/>
</dbReference>
<dbReference type="SUPFAM" id="SSF55785">
    <property type="entry name" value="PYP-like sensor domain (PAS domain)"/>
    <property type="match status" value="2"/>
</dbReference>
<dbReference type="InterPro" id="IPR011598">
    <property type="entry name" value="bHLH_dom"/>
</dbReference>
<dbReference type="GO" id="GO:0003700">
    <property type="term" value="F:DNA-binding transcription factor activity"/>
    <property type="evidence" value="ECO:0007669"/>
    <property type="project" value="InterPro"/>
</dbReference>
<dbReference type="InterPro" id="IPR050933">
    <property type="entry name" value="Circadian_TF"/>
</dbReference>
<dbReference type="Proteomes" id="UP000268014">
    <property type="component" value="Unassembled WGS sequence"/>
</dbReference>
<keyword evidence="12" id="KW-1185">Reference proteome</keyword>
<dbReference type="AlphaFoldDB" id="A0A0N4WRS3"/>
<evidence type="ECO:0000256" key="7">
    <source>
        <dbReference type="ARBA" id="ARBA00073216"/>
    </source>
</evidence>
<evidence type="ECO:0000256" key="4">
    <source>
        <dbReference type="ARBA" id="ARBA00023125"/>
    </source>
</evidence>
<gene>
    <name evidence="11" type="ORF">HPLM_LOCUS14196</name>
</gene>
<evidence type="ECO:0000259" key="10">
    <source>
        <dbReference type="PROSITE" id="PS50888"/>
    </source>
</evidence>
<keyword evidence="2" id="KW-0677">Repeat</keyword>
<dbReference type="NCBIfam" id="TIGR00229">
    <property type="entry name" value="sensory_box"/>
    <property type="match status" value="1"/>
</dbReference>
<keyword evidence="5" id="KW-0804">Transcription</keyword>
<dbReference type="PROSITE" id="PS50112">
    <property type="entry name" value="PAS"/>
    <property type="match status" value="2"/>
</dbReference>
<feature type="region of interest" description="Disordered" evidence="8">
    <location>
        <begin position="432"/>
        <end position="482"/>
    </location>
</feature>
<dbReference type="GO" id="GO:0005634">
    <property type="term" value="C:nucleus"/>
    <property type="evidence" value="ECO:0007669"/>
    <property type="project" value="UniProtKB-SubCell"/>
</dbReference>
<dbReference type="EMBL" id="UZAF01018480">
    <property type="protein sequence ID" value="VDO52155.1"/>
    <property type="molecule type" value="Genomic_DNA"/>
</dbReference>
<evidence type="ECO:0000259" key="9">
    <source>
        <dbReference type="PROSITE" id="PS50112"/>
    </source>
</evidence>
<dbReference type="Pfam" id="PF14598">
    <property type="entry name" value="PAS_11"/>
    <property type="match status" value="1"/>
</dbReference>
<dbReference type="CDD" id="cd18947">
    <property type="entry name" value="bHLH-PAS_ARNT"/>
    <property type="match status" value="1"/>
</dbReference>
<feature type="compositionally biased region" description="Polar residues" evidence="8">
    <location>
        <begin position="457"/>
        <end position="482"/>
    </location>
</feature>
<dbReference type="PROSITE" id="PS50888">
    <property type="entry name" value="BHLH"/>
    <property type="match status" value="1"/>
</dbReference>